<evidence type="ECO:0000256" key="2">
    <source>
        <dbReference type="SAM" id="MobiDB-lite"/>
    </source>
</evidence>
<dbReference type="Pfam" id="PF11382">
    <property type="entry name" value="MctB"/>
    <property type="match status" value="1"/>
</dbReference>
<dbReference type="GO" id="GO:0055070">
    <property type="term" value="P:copper ion homeostasis"/>
    <property type="evidence" value="ECO:0007669"/>
    <property type="project" value="InterPro"/>
</dbReference>
<gene>
    <name evidence="3" type="ORF">EDD31_2635</name>
</gene>
<keyword evidence="1" id="KW-0175">Coiled coil</keyword>
<organism evidence="3 4">
    <name type="scientific">Bogoriella caseilytica</name>
    <dbReference type="NCBI Taxonomy" id="56055"/>
    <lineage>
        <taxon>Bacteria</taxon>
        <taxon>Bacillati</taxon>
        <taxon>Actinomycetota</taxon>
        <taxon>Actinomycetes</taxon>
        <taxon>Micrococcales</taxon>
        <taxon>Bogoriellaceae</taxon>
        <taxon>Bogoriella</taxon>
    </lineage>
</organism>
<dbReference type="InterPro" id="IPR021522">
    <property type="entry name" value="MctB"/>
</dbReference>
<dbReference type="OrthoDB" id="4350157at2"/>
<dbReference type="AlphaFoldDB" id="A0A3N2BG39"/>
<comment type="caution">
    <text evidence="3">The sequence shown here is derived from an EMBL/GenBank/DDBJ whole genome shotgun (WGS) entry which is preliminary data.</text>
</comment>
<accession>A0A3N2BG39</accession>
<evidence type="ECO:0000313" key="4">
    <source>
        <dbReference type="Proteomes" id="UP000280668"/>
    </source>
</evidence>
<sequence length="319" mass="32986">MIDFRYHLVSLIAVFLALTVGLVLGAGPLRDVVEQTLTGQTEELRADREQLRAELADAEELLAERDTFLTEASGALLPGTLSNQRVALVLLPEALPGDVESIREHLELAGASVTAEVSLTESWSDPQVHSFRQSLAGQLAGYIDPEPADDAGSSLVLGSALAAALTDPDGAEELSEDAEVLLELLEGAGTPLIDVGEAPEAPAEAVVLIGSSDPTPGEDETAADVLRAYVLLAQGAAEVTDVVFAGLGSGEHDPVTAVRDELGGALSTVDSLGVMTASVTVPLAVAAEAQGEGGHYGVRDDAERPLPEFLVDGLPEADE</sequence>
<feature type="compositionally biased region" description="Basic and acidic residues" evidence="2">
    <location>
        <begin position="297"/>
        <end position="306"/>
    </location>
</feature>
<reference evidence="3 4" key="1">
    <citation type="submission" date="2018-11" db="EMBL/GenBank/DDBJ databases">
        <title>Sequencing the genomes of 1000 actinobacteria strains.</title>
        <authorList>
            <person name="Klenk H.-P."/>
        </authorList>
    </citation>
    <scope>NUCLEOTIDE SEQUENCE [LARGE SCALE GENOMIC DNA]</scope>
    <source>
        <strain evidence="3 4">DSM 11294</strain>
    </source>
</reference>
<feature type="coiled-coil region" evidence="1">
    <location>
        <begin position="34"/>
        <end position="64"/>
    </location>
</feature>
<name>A0A3N2BG39_9MICO</name>
<dbReference type="GO" id="GO:0016020">
    <property type="term" value="C:membrane"/>
    <property type="evidence" value="ECO:0007669"/>
    <property type="project" value="InterPro"/>
</dbReference>
<evidence type="ECO:0000256" key="1">
    <source>
        <dbReference type="SAM" id="Coils"/>
    </source>
</evidence>
<evidence type="ECO:0000313" key="3">
    <source>
        <dbReference type="EMBL" id="ROR74231.1"/>
    </source>
</evidence>
<protein>
    <submittedName>
        <fullName evidence="3">Copper transport outer membrane protein MctB</fullName>
    </submittedName>
</protein>
<proteinExistence type="predicted"/>
<dbReference type="EMBL" id="RKHK01000001">
    <property type="protein sequence ID" value="ROR74231.1"/>
    <property type="molecule type" value="Genomic_DNA"/>
</dbReference>
<feature type="region of interest" description="Disordered" evidence="2">
    <location>
        <begin position="294"/>
        <end position="319"/>
    </location>
</feature>
<keyword evidence="4" id="KW-1185">Reference proteome</keyword>
<dbReference type="Proteomes" id="UP000280668">
    <property type="component" value="Unassembled WGS sequence"/>
</dbReference>
<dbReference type="RefSeq" id="WP_123304546.1">
    <property type="nucleotide sequence ID" value="NZ_RKHK01000001.1"/>
</dbReference>